<protein>
    <submittedName>
        <fullName evidence="2">Uncharacterized protein</fullName>
    </submittedName>
</protein>
<comment type="caution">
    <text evidence="2">The sequence shown here is derived from an EMBL/GenBank/DDBJ whole genome shotgun (WGS) entry which is preliminary data.</text>
</comment>
<dbReference type="AlphaFoldDB" id="A0A1Y2KB10"/>
<accession>A0A1Y2KB10</accession>
<dbReference type="OrthoDB" id="9836470at2"/>
<evidence type="ECO:0000313" key="3">
    <source>
        <dbReference type="Proteomes" id="UP000194003"/>
    </source>
</evidence>
<proteinExistence type="predicted"/>
<name>A0A1Y2KB10_9PROT</name>
<dbReference type="STRING" id="1434232.MAIT1_00104"/>
<organism evidence="2 3">
    <name type="scientific">Magnetofaba australis IT-1</name>
    <dbReference type="NCBI Taxonomy" id="1434232"/>
    <lineage>
        <taxon>Bacteria</taxon>
        <taxon>Pseudomonadati</taxon>
        <taxon>Pseudomonadota</taxon>
        <taxon>Magnetococcia</taxon>
        <taxon>Magnetococcales</taxon>
        <taxon>Magnetococcaceae</taxon>
        <taxon>Magnetofaba</taxon>
    </lineage>
</organism>
<gene>
    <name evidence="2" type="ORF">MAIT1_00104</name>
</gene>
<dbReference type="RefSeq" id="WP_085440872.1">
    <property type="nucleotide sequence ID" value="NZ_LVJN01000015.1"/>
</dbReference>
<keyword evidence="3" id="KW-1185">Reference proteome</keyword>
<dbReference type="EMBL" id="LVJN01000015">
    <property type="protein sequence ID" value="OSM06995.1"/>
    <property type="molecule type" value="Genomic_DNA"/>
</dbReference>
<evidence type="ECO:0000256" key="1">
    <source>
        <dbReference type="SAM" id="Coils"/>
    </source>
</evidence>
<reference evidence="2 3" key="1">
    <citation type="journal article" date="2016" name="BMC Genomics">
        <title>Combined genomic and structural analyses of a cultured magnetotactic bacterium reveals its niche adaptation to a dynamic environment.</title>
        <authorList>
            <person name="Araujo A.C."/>
            <person name="Morillo V."/>
            <person name="Cypriano J."/>
            <person name="Teixeira L.C."/>
            <person name="Leao P."/>
            <person name="Lyra S."/>
            <person name="Almeida L.G."/>
            <person name="Bazylinski D.A."/>
            <person name="Vasconcellos A.T."/>
            <person name="Abreu F."/>
            <person name="Lins U."/>
        </authorList>
    </citation>
    <scope>NUCLEOTIDE SEQUENCE [LARGE SCALE GENOMIC DNA]</scope>
    <source>
        <strain evidence="2 3">IT-1</strain>
    </source>
</reference>
<evidence type="ECO:0000313" key="2">
    <source>
        <dbReference type="EMBL" id="OSM06995.1"/>
    </source>
</evidence>
<feature type="coiled-coil region" evidence="1">
    <location>
        <begin position="210"/>
        <end position="237"/>
    </location>
</feature>
<sequence length="267" mass="30970">MPRTPAHDTLRQINKIFNQTPEPDPFTLRRLKKEAEQQLSSEPEFANLSLARLACLNHEPAQMESWHKSHINLLPGQAQPHLEYGASLRKLGFFTAARDRALLAHEVDPAHQGVIQQIIRDAILCGAFHQAHEWMRRSVDESQAPVYRKLYHFLQGVLELFDQREISDAALQQVQERALALLRAQEVYPAGVLRKPAVALELNQTESGPLVSWRIQLRQSEEEIERFNEELQAELESWPQPPMLRRYVHFHFSGWRETIPTPYGFYM</sequence>
<keyword evidence="1" id="KW-0175">Coiled coil</keyword>
<dbReference type="Proteomes" id="UP000194003">
    <property type="component" value="Unassembled WGS sequence"/>
</dbReference>